<dbReference type="AlphaFoldDB" id="A0ABD3DZU4"/>
<comment type="caution">
    <text evidence="1">The sequence shown here is derived from an EMBL/GenBank/DDBJ whole genome shotgun (WGS) entry which is preliminary data.</text>
</comment>
<gene>
    <name evidence="1" type="ORF">CASFOL_008309</name>
</gene>
<proteinExistence type="predicted"/>
<sequence>MLLSVTRCFFSHAPYNVCEAADRADMFLKQTVKQTVDIVCSAYLVGYDFSIMERVCYKVSNNNSKERFILKNDSLQVMGSGMDTVLSQLSNVVFRDLDPVTAYKYICGALVMAAVNEPTCGGALTVWTLHPNCPPIKDSSILIDRMITHQFPTLNKDKHLLFFSNCSHLFINYSVLQDHFENDYACGKITHLWHSDEIPKVKEVRPGIFITGCGSTERHTQLFEWLESEAPYNVCKAADRADMFLKQTVDICMDTVLSQLSNVVFRDLDPVTAYKYICGALVMAAVNEPTCGGALTVWTLHPNCPPIKDSSILIDRMITHQFPTLNKDKHLLFFSNCSHLFINYSVLQDHFENDYGHPLECAPSCLGYISKNWTCFVAMMVEKIWKRDLKDDYFGRCSAFDSHDPKRVRFVNLPNCGIKSTNVLVMEATYDNLRDFVLMVCWSRHGFRML</sequence>
<dbReference type="Proteomes" id="UP001632038">
    <property type="component" value="Unassembled WGS sequence"/>
</dbReference>
<name>A0ABD3DZU4_9LAMI</name>
<organism evidence="1 2">
    <name type="scientific">Castilleja foliolosa</name>
    <dbReference type="NCBI Taxonomy" id="1961234"/>
    <lineage>
        <taxon>Eukaryota</taxon>
        <taxon>Viridiplantae</taxon>
        <taxon>Streptophyta</taxon>
        <taxon>Embryophyta</taxon>
        <taxon>Tracheophyta</taxon>
        <taxon>Spermatophyta</taxon>
        <taxon>Magnoliopsida</taxon>
        <taxon>eudicotyledons</taxon>
        <taxon>Gunneridae</taxon>
        <taxon>Pentapetalae</taxon>
        <taxon>asterids</taxon>
        <taxon>lamiids</taxon>
        <taxon>Lamiales</taxon>
        <taxon>Orobanchaceae</taxon>
        <taxon>Pedicularideae</taxon>
        <taxon>Castillejinae</taxon>
        <taxon>Castilleja</taxon>
    </lineage>
</organism>
<protein>
    <submittedName>
        <fullName evidence="1">Uncharacterized protein</fullName>
    </submittedName>
</protein>
<evidence type="ECO:0000313" key="2">
    <source>
        <dbReference type="Proteomes" id="UP001632038"/>
    </source>
</evidence>
<reference evidence="2" key="1">
    <citation type="journal article" date="2024" name="IScience">
        <title>Strigolactones Initiate the Formation of Haustorium-like Structures in Castilleja.</title>
        <authorList>
            <person name="Buerger M."/>
            <person name="Peterson D."/>
            <person name="Chory J."/>
        </authorList>
    </citation>
    <scope>NUCLEOTIDE SEQUENCE [LARGE SCALE GENOMIC DNA]</scope>
</reference>
<keyword evidence="2" id="KW-1185">Reference proteome</keyword>
<evidence type="ECO:0000313" key="1">
    <source>
        <dbReference type="EMBL" id="KAL3647341.1"/>
    </source>
</evidence>
<dbReference type="EMBL" id="JAVIJP010000009">
    <property type="protein sequence ID" value="KAL3647341.1"/>
    <property type="molecule type" value="Genomic_DNA"/>
</dbReference>
<accession>A0ABD3DZU4</accession>